<feature type="compositionally biased region" description="Basic and acidic residues" evidence="1">
    <location>
        <begin position="629"/>
        <end position="661"/>
    </location>
</feature>
<dbReference type="Pfam" id="PF16770">
    <property type="entry name" value="RTT107_BRCT_5"/>
    <property type="match status" value="1"/>
</dbReference>
<dbReference type="InterPro" id="IPR001357">
    <property type="entry name" value="BRCT_dom"/>
</dbReference>
<dbReference type="EnsemblMetazoa" id="XM_044457634.1">
    <property type="protein sequence ID" value="XP_044313569.1"/>
    <property type="gene ID" value="LOC123037374"/>
</dbReference>
<feature type="compositionally biased region" description="Polar residues" evidence="1">
    <location>
        <begin position="1066"/>
        <end position="1078"/>
    </location>
</feature>
<dbReference type="InterPro" id="IPR036420">
    <property type="entry name" value="BRCT_dom_sf"/>
</dbReference>
<dbReference type="GeneID" id="123037374"/>
<feature type="compositionally biased region" description="Basic and acidic residues" evidence="1">
    <location>
        <begin position="952"/>
        <end position="982"/>
    </location>
</feature>
<dbReference type="Gene3D" id="3.40.50.10190">
    <property type="entry name" value="BRCT domain"/>
    <property type="match status" value="2"/>
</dbReference>
<feature type="domain" description="BRCT" evidence="2">
    <location>
        <begin position="1165"/>
        <end position="1246"/>
    </location>
</feature>
<evidence type="ECO:0000259" key="3">
    <source>
        <dbReference type="Pfam" id="PF18221"/>
    </source>
</evidence>
<feature type="region of interest" description="Disordered" evidence="1">
    <location>
        <begin position="583"/>
        <end position="664"/>
    </location>
</feature>
<proteinExistence type="predicted"/>
<feature type="compositionally biased region" description="Basic and acidic residues" evidence="1">
    <location>
        <begin position="583"/>
        <end position="592"/>
    </location>
</feature>
<dbReference type="InterPro" id="IPR040513">
    <property type="entry name" value="MU2_FHA"/>
</dbReference>
<feature type="region of interest" description="Disordered" evidence="1">
    <location>
        <begin position="100"/>
        <end position="144"/>
    </location>
</feature>
<dbReference type="CDD" id="cd18432">
    <property type="entry name" value="BRCT_PAXIP1_rpt6_like"/>
    <property type="match status" value="1"/>
</dbReference>
<evidence type="ECO:0000259" key="2">
    <source>
        <dbReference type="Pfam" id="PF16770"/>
    </source>
</evidence>
<dbReference type="RefSeq" id="XP_044313569.1">
    <property type="nucleotide sequence ID" value="XM_044457634.1"/>
</dbReference>
<sequence length="1366" mass="150380">MAYVSLIVCGSPAVHLEPDIIYRIGRKKGLEISIADESMELAHATACILRRGVVRLAAMVGSIFVNDQEKTVADISKAEAFDGTVKLRFGNVEARLEIRDENDEAHDSSGFGECPKDRSNNSTMDSFNIPETQPPSANTSANTSADSFFIPETQAVNFERPSTSGKVSLGDDFMIPETQDLLAELPSVQFNDPVINHKELSNDADFSQGSEIRICTQDFNEDAIDDFDSSQILCDAMLDLPLPRPIETLEKKDSKRDQLNATDLEMSALNWSASNSKSCALSSTAILPSGDACITPELSAPSEDRPICTPDLFDLILGNEPRSGSNSPDPFVRPSNVANTTTPQFGGVKQLVVATIETPTATPDKEDAASSQEMNQDSIVTQRFPENKLLESESEDEDVPNQDFVATQAFKLGRPQQDKVPNSPKDNETNQDFIATQAFNFRRPQPPDSPKAPKANTNCNQDFIATQAFPANINSSRCQDFIETQQFNPGNQNSLSFGNKENIPHDNNTEKAAGSKSVEEPCDEIDAVLNEMISGTIVTSPVNPNEEPIKFFKPCVIKDKNHFQKVCQIEGVFGDISNKRRWRSEGTRDGSRKRVARSESPPETPSRKNRRTSEGSQGLEYNLRKRRATSVDKKSEPLNKFICKEHDVSPHTEEKDKDDKINSPFKVMANKWQARRSIINNRSGTPGNSLETNKVEDEMQAKSKDELSATPSIQEPSSSGANAKEPSVRAPRATRATKSRSTTPSVDDLLPSIEEPSPSGANAKGPEVRAPRATRATKSRSTTPSIDELLPCSASDKKPKIVTAKKETRKPGRKTKVVETNKADTCNDIPRPITKTRRNTSQVDDALSEKERKVESADVEVVETPDAEKPVKSKRGRKAKNLETSKEGTSKEMAKPMSTTRRQTSEEEVKKPNAGGGTEAENAETNIANSSYDTPKPMTKTRRKASVEDVEDPKAEKPVKSEKGRKARNVEANRADTSKDMPKVMTRNRRKTIVEDAETMNDEKPMETSLKRVVVRIPRASVDKIETSSTSGTSSRVTSAAKSPSIEEPLSSVANSKVRGPKLGSATPSIEEPSSSGTKAKGPAVRAPRANRSTKSRSATPSVDDASDKKLKTEAAIEKPSTSSTNTKKAKTSSNEEVPMNRSGATTTRFSQPDPDSLKAFNQYVRKAKTDGKIKIAFTMCNRPALESVLKSLKHVVEITEDPVQCDLLIMDKGERTYKFIIAIASNKPVLSTNWLHSVKKTRTIEVKADHIFSDAKFEETMKFKPLSVLQHTRLLSGLHFMLGEDIIPKPIELKVIIQSAGGKVLTQPPSLAFSVELYVVTTSKDQKFHRRLRNHEKVHFIKTEGVMQALVRHNAELLNEHKLKV</sequence>
<feature type="compositionally biased region" description="Low complexity" evidence="1">
    <location>
        <begin position="729"/>
        <end position="745"/>
    </location>
</feature>
<feature type="compositionally biased region" description="Basic and acidic residues" evidence="1">
    <location>
        <begin position="795"/>
        <end position="822"/>
    </location>
</feature>
<feature type="compositionally biased region" description="Polar residues" evidence="1">
    <location>
        <begin position="709"/>
        <end position="721"/>
    </location>
</feature>
<evidence type="ECO:0008006" key="6">
    <source>
        <dbReference type="Google" id="ProtNLM"/>
    </source>
</evidence>
<feature type="compositionally biased region" description="Low complexity" evidence="1">
    <location>
        <begin position="771"/>
        <end position="785"/>
    </location>
</feature>
<dbReference type="Pfam" id="PF18221">
    <property type="entry name" value="MU2_FHA"/>
    <property type="match status" value="1"/>
</dbReference>
<name>A0ABM5J416_DRORH</name>
<dbReference type="CDD" id="cd17744">
    <property type="entry name" value="BRCT_MDC1_rpt1"/>
    <property type="match status" value="1"/>
</dbReference>
<feature type="compositionally biased region" description="Basic and acidic residues" evidence="1">
    <location>
        <begin position="847"/>
        <end position="856"/>
    </location>
</feature>
<feature type="compositionally biased region" description="Basic and acidic residues" evidence="1">
    <location>
        <begin position="693"/>
        <end position="707"/>
    </location>
</feature>
<organism evidence="4 5">
    <name type="scientific">Drosophila rhopaloa</name>
    <name type="common">Fruit fly</name>
    <dbReference type="NCBI Taxonomy" id="1041015"/>
    <lineage>
        <taxon>Eukaryota</taxon>
        <taxon>Metazoa</taxon>
        <taxon>Ecdysozoa</taxon>
        <taxon>Arthropoda</taxon>
        <taxon>Hexapoda</taxon>
        <taxon>Insecta</taxon>
        <taxon>Pterygota</taxon>
        <taxon>Neoptera</taxon>
        <taxon>Endopterygota</taxon>
        <taxon>Diptera</taxon>
        <taxon>Brachycera</taxon>
        <taxon>Muscomorpha</taxon>
        <taxon>Ephydroidea</taxon>
        <taxon>Drosophilidae</taxon>
        <taxon>Drosophila</taxon>
        <taxon>Sophophora</taxon>
    </lineage>
</organism>
<feature type="compositionally biased region" description="Low complexity" evidence="1">
    <location>
        <begin position="134"/>
        <end position="144"/>
    </location>
</feature>
<feature type="compositionally biased region" description="Basic and acidic residues" evidence="1">
    <location>
        <begin position="880"/>
        <end position="894"/>
    </location>
</feature>
<dbReference type="Gene3D" id="2.60.200.20">
    <property type="match status" value="1"/>
</dbReference>
<reference evidence="4" key="2">
    <citation type="submission" date="2025-05" db="UniProtKB">
        <authorList>
            <consortium name="EnsemblMetazoa"/>
        </authorList>
    </citation>
    <scope>IDENTIFICATION</scope>
</reference>
<reference evidence="5" key="1">
    <citation type="journal article" date="2021" name="Elife">
        <title>Highly contiguous assemblies of 101 drosophilid genomes.</title>
        <authorList>
            <person name="Kim B.Y."/>
            <person name="Wang J.R."/>
            <person name="Miller D.E."/>
            <person name="Barmina O."/>
            <person name="Delaney E."/>
            <person name="Thompson A."/>
            <person name="Comeault A.A."/>
            <person name="Peede D."/>
            <person name="D'Agostino E.R."/>
            <person name="Pelaez J."/>
            <person name="Aguilar J.M."/>
            <person name="Haji D."/>
            <person name="Matsunaga T."/>
            <person name="Armstrong E.E."/>
            <person name="Zych M."/>
            <person name="Ogawa Y."/>
            <person name="Stamenkovic-Radak M."/>
            <person name="Jelic M."/>
            <person name="Veselinovic M.S."/>
            <person name="Tanaskovic M."/>
            <person name="Eric P."/>
            <person name="Gao J.J."/>
            <person name="Katoh T.K."/>
            <person name="Toda M.J."/>
            <person name="Watabe H."/>
            <person name="Watada M."/>
            <person name="Davis J.S."/>
            <person name="Moyle L.C."/>
            <person name="Manoli G."/>
            <person name="Bertolini E."/>
            <person name="Kostal V."/>
            <person name="Hawley R.S."/>
            <person name="Takahashi A."/>
            <person name="Jones C.D."/>
            <person name="Price D.K."/>
            <person name="Whiteman N."/>
            <person name="Kopp A."/>
            <person name="Matute D.R."/>
            <person name="Petrov D.A."/>
        </authorList>
    </citation>
    <scope>NUCLEOTIDE SEQUENCE [LARGE SCALE GENOMIC DNA]</scope>
</reference>
<evidence type="ECO:0000313" key="4">
    <source>
        <dbReference type="EnsemblMetazoa" id="XP_044313569.1"/>
    </source>
</evidence>
<feature type="compositionally biased region" description="Basic and acidic residues" evidence="1">
    <location>
        <begin position="1106"/>
        <end position="1117"/>
    </location>
</feature>
<feature type="compositionally biased region" description="Polar residues" evidence="1">
    <location>
        <begin position="486"/>
        <end position="499"/>
    </location>
</feature>
<keyword evidence="5" id="KW-1185">Reference proteome</keyword>
<feature type="region of interest" description="Disordered" evidence="1">
    <location>
        <begin position="486"/>
        <end position="518"/>
    </location>
</feature>
<feature type="compositionally biased region" description="Polar residues" evidence="1">
    <location>
        <begin position="120"/>
        <end position="131"/>
    </location>
</feature>
<feature type="compositionally biased region" description="Polar residues" evidence="1">
    <location>
        <begin position="923"/>
        <end position="933"/>
    </location>
</feature>
<evidence type="ECO:0000313" key="5">
    <source>
        <dbReference type="Proteomes" id="UP001652680"/>
    </source>
</evidence>
<evidence type="ECO:0000256" key="1">
    <source>
        <dbReference type="SAM" id="MobiDB-lite"/>
    </source>
</evidence>
<dbReference type="Proteomes" id="UP001652680">
    <property type="component" value="Unassembled WGS sequence"/>
</dbReference>
<feature type="compositionally biased region" description="Polar residues" evidence="1">
    <location>
        <begin position="678"/>
        <end position="692"/>
    </location>
</feature>
<feature type="compositionally biased region" description="Polar residues" evidence="1">
    <location>
        <begin position="369"/>
        <end position="381"/>
    </location>
</feature>
<accession>A0ABM5J416</accession>
<feature type="region of interest" description="Disordered" evidence="1">
    <location>
        <begin position="360"/>
        <end position="381"/>
    </location>
</feature>
<feature type="region of interest" description="Disordered" evidence="1">
    <location>
        <begin position="676"/>
        <end position="1155"/>
    </location>
</feature>
<feature type="domain" description="Mutator 2 fork head associated" evidence="3">
    <location>
        <begin position="5"/>
        <end position="98"/>
    </location>
</feature>
<protein>
    <recommendedName>
        <fullName evidence="6">Mediator of DNA damage checkpoint protein 1</fullName>
    </recommendedName>
</protein>
<feature type="compositionally biased region" description="Low complexity" evidence="1">
    <location>
        <begin position="1027"/>
        <end position="1039"/>
    </location>
</feature>
<feature type="compositionally biased region" description="Polar residues" evidence="1">
    <location>
        <begin position="1091"/>
        <end position="1101"/>
    </location>
</feature>
<feature type="region of interest" description="Disordered" evidence="1">
    <location>
        <begin position="409"/>
        <end position="429"/>
    </location>
</feature>
<dbReference type="SUPFAM" id="SSF52113">
    <property type="entry name" value="BRCT domain"/>
    <property type="match status" value="1"/>
</dbReference>
<feature type="compositionally biased region" description="Basic and acidic residues" evidence="1">
    <location>
        <begin position="1001"/>
        <end position="1010"/>
    </location>
</feature>